<reference evidence="1 2" key="1">
    <citation type="submission" date="2019-04" db="EMBL/GenBank/DDBJ databases">
        <authorList>
            <consortium name="DOE Joint Genome Institute"/>
            <person name="Mondo S."/>
            <person name="Kjaerbolling I."/>
            <person name="Vesth T."/>
            <person name="Frisvad J.C."/>
            <person name="Nybo J.L."/>
            <person name="Theobald S."/>
            <person name="Kildgaard S."/>
            <person name="Isbrandt T."/>
            <person name="Kuo A."/>
            <person name="Sato A."/>
            <person name="Lyhne E.K."/>
            <person name="Kogle M.E."/>
            <person name="Wiebenga A."/>
            <person name="Kun R.S."/>
            <person name="Lubbers R.J."/>
            <person name="Makela M.R."/>
            <person name="Barry K."/>
            <person name="Chovatia M."/>
            <person name="Clum A."/>
            <person name="Daum C."/>
            <person name="Haridas S."/>
            <person name="He G."/>
            <person name="LaButti K."/>
            <person name="Lipzen A."/>
            <person name="Riley R."/>
            <person name="Salamov A."/>
            <person name="Simmons B.A."/>
            <person name="Magnuson J.K."/>
            <person name="Henrissat B."/>
            <person name="Mortensen U.H."/>
            <person name="Larsen T.O."/>
            <person name="Devries R.P."/>
            <person name="Grigoriev I.V."/>
            <person name="Machida M."/>
            <person name="Baker S.E."/>
            <person name="Andersen M.R."/>
            <person name="Cantor M.N."/>
            <person name="Hua S.X."/>
        </authorList>
    </citation>
    <scope>NUCLEOTIDE SEQUENCE [LARGE SCALE GENOMIC DNA]</scope>
    <source>
        <strain evidence="1 2">CBS 119388</strain>
    </source>
</reference>
<dbReference type="RefSeq" id="XP_031937687.1">
    <property type="nucleotide sequence ID" value="XM_032079986.1"/>
</dbReference>
<organism evidence="1 2">
    <name type="scientific">Aspergillus pseudonomiae</name>
    <dbReference type="NCBI Taxonomy" id="1506151"/>
    <lineage>
        <taxon>Eukaryota</taxon>
        <taxon>Fungi</taxon>
        <taxon>Dikarya</taxon>
        <taxon>Ascomycota</taxon>
        <taxon>Pezizomycotina</taxon>
        <taxon>Eurotiomycetes</taxon>
        <taxon>Eurotiomycetidae</taxon>
        <taxon>Eurotiales</taxon>
        <taxon>Aspergillaceae</taxon>
        <taxon>Aspergillus</taxon>
        <taxon>Aspergillus subgen. Circumdati</taxon>
    </lineage>
</organism>
<protein>
    <submittedName>
        <fullName evidence="1">Uncharacterized protein</fullName>
    </submittedName>
</protein>
<dbReference type="EMBL" id="ML736817">
    <property type="protein sequence ID" value="KAE8400368.1"/>
    <property type="molecule type" value="Genomic_DNA"/>
</dbReference>
<dbReference type="Proteomes" id="UP000325579">
    <property type="component" value="Unassembled WGS sequence"/>
</dbReference>
<evidence type="ECO:0000313" key="2">
    <source>
        <dbReference type="Proteomes" id="UP000325579"/>
    </source>
</evidence>
<accession>A0A5N6I4A9</accession>
<evidence type="ECO:0000313" key="1">
    <source>
        <dbReference type="EMBL" id="KAE8400368.1"/>
    </source>
</evidence>
<dbReference type="GeneID" id="43664677"/>
<gene>
    <name evidence="1" type="ORF">BDV37DRAFT_209846</name>
</gene>
<dbReference type="AlphaFoldDB" id="A0A5N6I4A9"/>
<proteinExistence type="predicted"/>
<accession>A0A5N7D3G7</accession>
<sequence>MATDQSCGDPKYPTPTGRVRRSATEMQGRQCRLTRISTARPKRSISLIIMTYRSQYPHQPTRENVYRPTPSSPGLRQTVNQTPLKNGAYPPRSLLCFDLQLRYSFRIDSEWVVGFPLLLGQFRSLSCGYHATCTCTMMWWKAAKFVYKKSVSSPIA</sequence>
<keyword evidence="2" id="KW-1185">Reference proteome</keyword>
<name>A0A5N6I4A9_9EURO</name>